<evidence type="ECO:0000259" key="11">
    <source>
        <dbReference type="PROSITE" id="PS50003"/>
    </source>
</evidence>
<comment type="cofactor">
    <cofactor evidence="10">
        <name>Mg(2+)</name>
        <dbReference type="ChEBI" id="CHEBI:18420"/>
    </cofactor>
</comment>
<evidence type="ECO:0000256" key="10">
    <source>
        <dbReference type="PIRSR" id="PIRSR000156-1"/>
    </source>
</evidence>
<dbReference type="InterPro" id="IPR035807">
    <property type="entry name" value="PDC_E1_N"/>
</dbReference>
<dbReference type="PANTHER" id="PTHR43825:SF3">
    <property type="entry name" value="PYRUVATE DEHYDROGENASE E1 COMPONENT"/>
    <property type="match status" value="1"/>
</dbReference>
<feature type="domain" description="PH" evidence="11">
    <location>
        <begin position="1"/>
        <end position="24"/>
    </location>
</feature>
<dbReference type="Gene3D" id="3.40.50.920">
    <property type="match status" value="1"/>
</dbReference>
<evidence type="ECO:0000313" key="13">
    <source>
        <dbReference type="Proteomes" id="UP000319732"/>
    </source>
</evidence>
<dbReference type="GO" id="GO:0004739">
    <property type="term" value="F:pyruvate dehydrogenase (acetyl-transferring) activity"/>
    <property type="evidence" value="ECO:0007669"/>
    <property type="project" value="UniProtKB-EC"/>
</dbReference>
<dbReference type="SUPFAM" id="SSF52922">
    <property type="entry name" value="TK C-terminal domain-like"/>
    <property type="match status" value="1"/>
</dbReference>
<protein>
    <recommendedName>
        <fullName evidence="4 9">Pyruvate dehydrogenase E1 component</fullName>
        <ecNumber evidence="3 9">1.2.4.1</ecNumber>
    </recommendedName>
</protein>
<dbReference type="PROSITE" id="PS50003">
    <property type="entry name" value="PH_DOMAIN"/>
    <property type="match status" value="1"/>
</dbReference>
<keyword evidence="7 9" id="KW-0670">Pyruvate</keyword>
<dbReference type="InterPro" id="IPR051157">
    <property type="entry name" value="PDH/Transketolase"/>
</dbReference>
<evidence type="ECO:0000313" key="12">
    <source>
        <dbReference type="EMBL" id="TQV86299.1"/>
    </source>
</evidence>
<dbReference type="NCBIfam" id="TIGR00759">
    <property type="entry name" value="aceE"/>
    <property type="match status" value="1"/>
</dbReference>
<comment type="cofactor">
    <cofactor evidence="1 9">
        <name>thiamine diphosphate</name>
        <dbReference type="ChEBI" id="CHEBI:58937"/>
    </cofactor>
</comment>
<keyword evidence="5 9" id="KW-0560">Oxidoreductase</keyword>
<dbReference type="InterPro" id="IPR009014">
    <property type="entry name" value="Transketo_C/PFOR_II"/>
</dbReference>
<sequence>MQTQEDIDALETREWLDALYSVIRYGGKARAAYLLKQLADRATSAGVKLPAAITTPYRNTIPVINEKRMPGDLFMERRIRSLIRWNALAMVMRANDNDEGLGGHISSFSSAATLYDIGFNYFFRGNDGDQPGDLVYFQGHSAPGMYARSYLEGRLTEEQLDNFRREVDGNGLSSYPHPWLMPEYWQFPTVSMGLGPLQAIYQAHVMRYMSARGLMPRGDRKVWAFLGDGECDEPESLGAISLAGREQLENLIFVVNCNLQRLDGPVRGNGKIIQELEGVFRGAGWNVIKVVWGRHWDPLLEKDVEGLLQKRMDEVCDGELQNFKANGGAYTREHFFGKYPALLEMVKNLSDDDIMYLNRGGHDPFKVYAAYAQAVEHKGQPTVILAQTVKGYGIGAAGEAANITHSVKKLDKDSLRKFRDRFGIPISDDQLDGVPYYRPAPDSPEMVYMRKRREELHGYLPARRADFEALQTPELDVFKGQLKGSGDREISTTMAFVRILSSLVKDKQIGEQVVPIVPDEARTFGMEGMFRQLGIYSSAGQKYTPHDADQIMYYKEDKKGQILEEGINEAGAMCAWIACGTAYSNSSVPLIPFYIFYSMFGFQRIGDFAWAAGDSQARGFLIGATAGRTTLNGEGLQHQDGHSHVLANTIPNCRSYDPTYGYELAVIIQDGLQRMFRDKENCFYYITTMNENYVQPEMPIDAEEGIKKGIYLLETGKKKAKHRVQLLGAGSILREVRGAAEILRRDYDVECDVWSVTSVNELVREGQDCSRWNLLHPEETPRQAYITRQLDGHQGPVIAATDYMKSYVEPLRSFIPARFTVLGTDGFGRSDTRAKLRRFFEVNSHYVVVAALKSLADEGQLEPGVVTRAIQDLGIDADKTNPLYC</sequence>
<dbReference type="InterPro" id="IPR001849">
    <property type="entry name" value="PH_domain"/>
</dbReference>
<name>A0A545UA39_9GAMM</name>
<keyword evidence="10" id="KW-0479">Metal-binding</keyword>
<dbReference type="InterPro" id="IPR029061">
    <property type="entry name" value="THDP-binding"/>
</dbReference>
<dbReference type="EMBL" id="VHSG01000002">
    <property type="protein sequence ID" value="TQV86299.1"/>
    <property type="molecule type" value="Genomic_DNA"/>
</dbReference>
<accession>A0A545UA39</accession>
<dbReference type="InterPro" id="IPR055152">
    <property type="entry name" value="Transketolase-like_C_2"/>
</dbReference>
<evidence type="ECO:0000256" key="7">
    <source>
        <dbReference type="ARBA" id="ARBA00023317"/>
    </source>
</evidence>
<gene>
    <name evidence="12" type="primary">aceE</name>
    <name evidence="12" type="ORF">FKG94_01765</name>
</gene>
<dbReference type="EC" id="1.2.4.1" evidence="3 9"/>
<dbReference type="PIRSF" id="PIRSF000156">
    <property type="entry name" value="Pyruvate_dh_E1"/>
    <property type="match status" value="1"/>
</dbReference>
<feature type="binding site" evidence="10">
    <location>
        <position position="228"/>
    </location>
    <ligand>
        <name>Mg(2+)</name>
        <dbReference type="ChEBI" id="CHEBI:18420"/>
    </ligand>
</feature>
<evidence type="ECO:0000256" key="9">
    <source>
        <dbReference type="PIRNR" id="PIRNR000156"/>
    </source>
</evidence>
<keyword evidence="13" id="KW-1185">Reference proteome</keyword>
<evidence type="ECO:0000256" key="4">
    <source>
        <dbReference type="ARBA" id="ARBA00017172"/>
    </source>
</evidence>
<evidence type="ECO:0000256" key="1">
    <source>
        <dbReference type="ARBA" id="ARBA00001964"/>
    </source>
</evidence>
<evidence type="ECO:0000256" key="6">
    <source>
        <dbReference type="ARBA" id="ARBA00023052"/>
    </source>
</evidence>
<comment type="function">
    <text evidence="2 9">Component of the pyruvate dehydrogenase (PDH) complex, that catalyzes the overall conversion of pyruvate to acetyl-CoA and CO(2).</text>
</comment>
<dbReference type="InterPro" id="IPR004660">
    <property type="entry name" value="PDH_E1"/>
</dbReference>
<dbReference type="OrthoDB" id="9759664at2"/>
<dbReference type="Gene3D" id="3.40.50.970">
    <property type="match status" value="2"/>
</dbReference>
<dbReference type="AlphaFoldDB" id="A0A545UA39"/>
<evidence type="ECO:0000256" key="2">
    <source>
        <dbReference type="ARBA" id="ARBA00003157"/>
    </source>
</evidence>
<dbReference type="GO" id="GO:0046872">
    <property type="term" value="F:metal ion binding"/>
    <property type="evidence" value="ECO:0007669"/>
    <property type="project" value="UniProtKB-KW"/>
</dbReference>
<dbReference type="Proteomes" id="UP000319732">
    <property type="component" value="Unassembled WGS sequence"/>
</dbReference>
<comment type="catalytic activity">
    <reaction evidence="8 9">
        <text>N(6)-[(R)-lipoyl]-L-lysyl-[protein] + pyruvate + H(+) = N(6)-[(R)-S(8)-acetyldihydrolipoyl]-L-lysyl-[protein] + CO2</text>
        <dbReference type="Rhea" id="RHEA:19189"/>
        <dbReference type="Rhea" id="RHEA-COMP:10474"/>
        <dbReference type="Rhea" id="RHEA-COMP:10478"/>
        <dbReference type="ChEBI" id="CHEBI:15361"/>
        <dbReference type="ChEBI" id="CHEBI:15378"/>
        <dbReference type="ChEBI" id="CHEBI:16526"/>
        <dbReference type="ChEBI" id="CHEBI:83099"/>
        <dbReference type="ChEBI" id="CHEBI:83111"/>
        <dbReference type="EC" id="1.2.4.1"/>
    </reaction>
</comment>
<reference evidence="12 13" key="1">
    <citation type="submission" date="2019-06" db="EMBL/GenBank/DDBJ databases">
        <title>Whole genome sequence for Cellvibrionaceae sp. R142.</title>
        <authorList>
            <person name="Wang G."/>
        </authorList>
    </citation>
    <scope>NUCLEOTIDE SEQUENCE [LARGE SCALE GENOMIC DNA]</scope>
    <source>
        <strain evidence="12 13">R142</strain>
    </source>
</reference>
<dbReference type="Pfam" id="PF17831">
    <property type="entry name" value="PDH_E1_M"/>
    <property type="match status" value="1"/>
</dbReference>
<dbReference type="PANTHER" id="PTHR43825">
    <property type="entry name" value="PYRUVATE DEHYDROGENASE E1 COMPONENT"/>
    <property type="match status" value="1"/>
</dbReference>
<dbReference type="Pfam" id="PF00456">
    <property type="entry name" value="Transketolase_N"/>
    <property type="match status" value="1"/>
</dbReference>
<evidence type="ECO:0000256" key="8">
    <source>
        <dbReference type="ARBA" id="ARBA00051231"/>
    </source>
</evidence>
<feature type="binding site" evidence="10">
    <location>
        <position position="258"/>
    </location>
    <ligand>
        <name>Mg(2+)</name>
        <dbReference type="ChEBI" id="CHEBI:18420"/>
    </ligand>
</feature>
<keyword evidence="10" id="KW-0460">Magnesium</keyword>
<dbReference type="Pfam" id="PF22613">
    <property type="entry name" value="Transketolase_C_1"/>
    <property type="match status" value="1"/>
</dbReference>
<feature type="binding site" evidence="10">
    <location>
        <position position="260"/>
    </location>
    <ligand>
        <name>Mg(2+)</name>
        <dbReference type="ChEBI" id="CHEBI:18420"/>
    </ligand>
</feature>
<evidence type="ECO:0000256" key="3">
    <source>
        <dbReference type="ARBA" id="ARBA00012281"/>
    </source>
</evidence>
<organism evidence="12 13">
    <name type="scientific">Exilibacterium tricleocarpae</name>
    <dbReference type="NCBI Taxonomy" id="2591008"/>
    <lineage>
        <taxon>Bacteria</taxon>
        <taxon>Pseudomonadati</taxon>
        <taxon>Pseudomonadota</taxon>
        <taxon>Gammaproteobacteria</taxon>
        <taxon>Cellvibrionales</taxon>
        <taxon>Cellvibrionaceae</taxon>
        <taxon>Exilibacterium</taxon>
    </lineage>
</organism>
<dbReference type="SUPFAM" id="SSF52518">
    <property type="entry name" value="Thiamin diphosphate-binding fold (THDP-binding)"/>
    <property type="match status" value="2"/>
</dbReference>
<keyword evidence="6 9" id="KW-0786">Thiamine pyrophosphate</keyword>
<proteinExistence type="predicted"/>
<dbReference type="InterPro" id="IPR005474">
    <property type="entry name" value="Transketolase_N"/>
</dbReference>
<dbReference type="RefSeq" id="WP_142902452.1">
    <property type="nucleotide sequence ID" value="NZ_ML660087.1"/>
</dbReference>
<dbReference type="InterPro" id="IPR041621">
    <property type="entry name" value="PDH_E1_M"/>
</dbReference>
<evidence type="ECO:0000256" key="5">
    <source>
        <dbReference type="ARBA" id="ARBA00023002"/>
    </source>
</evidence>
<dbReference type="FunFam" id="3.40.50.970:FF:000011">
    <property type="entry name" value="Pyruvate dehydrogenase E1 component"/>
    <property type="match status" value="1"/>
</dbReference>
<comment type="caution">
    <text evidence="12">The sequence shown here is derived from an EMBL/GenBank/DDBJ whole genome shotgun (WGS) entry which is preliminary data.</text>
</comment>
<dbReference type="CDD" id="cd02017">
    <property type="entry name" value="TPP_E1_EcPDC_like"/>
    <property type="match status" value="1"/>
</dbReference>